<sequence>MNALKPFVVSVLGLFAALSTLQAAQIVHYAIDVGKARTVSPQPATFASEYVKAGDLSPFCNGEPSTNPAIGRGPGFFFNFGFLGNLGFTPGMGENYFAFALEIKKGYQIDFNSFSFYYRAPNLNGKKVYWDVRSSADDYRNSLATVTTRVSGGSKGSPGESGYNSGDLPILPLKGISGQITFRVYLYEEEEGTVTGGIGQIGNISVTGTVSPVSTTGAGPKP</sequence>
<organism evidence="2 3">
    <name type="scientific">Ruficoccus amylovorans</name>
    <dbReference type="NCBI Taxonomy" id="1804625"/>
    <lineage>
        <taxon>Bacteria</taxon>
        <taxon>Pseudomonadati</taxon>
        <taxon>Verrucomicrobiota</taxon>
        <taxon>Opitutia</taxon>
        <taxon>Puniceicoccales</taxon>
        <taxon>Cerasicoccaceae</taxon>
        <taxon>Ruficoccus</taxon>
    </lineage>
</organism>
<dbReference type="AlphaFoldDB" id="A0A842HDP8"/>
<feature type="chain" id="PRO_5033060692" evidence="1">
    <location>
        <begin position="24"/>
        <end position="222"/>
    </location>
</feature>
<keyword evidence="1" id="KW-0732">Signal</keyword>
<comment type="caution">
    <text evidence="2">The sequence shown here is derived from an EMBL/GenBank/DDBJ whole genome shotgun (WGS) entry which is preliminary data.</text>
</comment>
<dbReference type="Proteomes" id="UP000546464">
    <property type="component" value="Unassembled WGS sequence"/>
</dbReference>
<reference evidence="2 3" key="1">
    <citation type="submission" date="2020-07" db="EMBL/GenBank/DDBJ databases">
        <authorList>
            <person name="Feng X."/>
        </authorList>
    </citation>
    <scope>NUCLEOTIDE SEQUENCE [LARGE SCALE GENOMIC DNA]</scope>
    <source>
        <strain evidence="2 3">JCM31066</strain>
    </source>
</reference>
<evidence type="ECO:0000313" key="2">
    <source>
        <dbReference type="EMBL" id="MBC2593664.1"/>
    </source>
</evidence>
<dbReference type="RefSeq" id="WP_185674667.1">
    <property type="nucleotide sequence ID" value="NZ_JACHVB010000014.1"/>
</dbReference>
<protein>
    <submittedName>
        <fullName evidence="2">Uncharacterized protein</fullName>
    </submittedName>
</protein>
<proteinExistence type="predicted"/>
<evidence type="ECO:0000256" key="1">
    <source>
        <dbReference type="SAM" id="SignalP"/>
    </source>
</evidence>
<name>A0A842HDP8_9BACT</name>
<keyword evidence="3" id="KW-1185">Reference proteome</keyword>
<feature type="signal peptide" evidence="1">
    <location>
        <begin position="1"/>
        <end position="23"/>
    </location>
</feature>
<accession>A0A842HDP8</accession>
<evidence type="ECO:0000313" key="3">
    <source>
        <dbReference type="Proteomes" id="UP000546464"/>
    </source>
</evidence>
<dbReference type="EMBL" id="JACHVB010000014">
    <property type="protein sequence ID" value="MBC2593664.1"/>
    <property type="molecule type" value="Genomic_DNA"/>
</dbReference>
<gene>
    <name evidence="2" type="ORF">H5P28_05250</name>
</gene>